<dbReference type="EMBL" id="JBHLZY010000005">
    <property type="protein sequence ID" value="MFB9768690.1"/>
    <property type="molecule type" value="Genomic_DNA"/>
</dbReference>
<keyword evidence="2" id="KW-1185">Reference proteome</keyword>
<name>A0ABV5WRC1_9LACO</name>
<reference evidence="1 2" key="1">
    <citation type="submission" date="2024-09" db="EMBL/GenBank/DDBJ databases">
        <authorList>
            <person name="Sun Q."/>
            <person name="Mori K."/>
        </authorList>
    </citation>
    <scope>NUCLEOTIDE SEQUENCE [LARGE SCALE GENOMIC DNA]</scope>
    <source>
        <strain evidence="1 2">TBRC 4576</strain>
    </source>
</reference>
<evidence type="ECO:0000313" key="2">
    <source>
        <dbReference type="Proteomes" id="UP001589691"/>
    </source>
</evidence>
<comment type="caution">
    <text evidence="1">The sequence shown here is derived from an EMBL/GenBank/DDBJ whole genome shotgun (WGS) entry which is preliminary data.</text>
</comment>
<evidence type="ECO:0000313" key="1">
    <source>
        <dbReference type="EMBL" id="MFB9768690.1"/>
    </source>
</evidence>
<accession>A0ABV5WRC1</accession>
<dbReference type="RefSeq" id="WP_137642209.1">
    <property type="nucleotide sequence ID" value="NZ_BJEA01000006.1"/>
</dbReference>
<proteinExistence type="predicted"/>
<protein>
    <submittedName>
        <fullName evidence="1">Uncharacterized protein</fullName>
    </submittedName>
</protein>
<sequence>MAQLPLGYDEANQLMGLENCLHAVGQTGFNGLKAVNENLVAELGHLLNAEITILRDAPRFILIIHNHREKLAILGHIHQQEDAHYNILLDGYPVNDGPALMAVLYKYL</sequence>
<dbReference type="Proteomes" id="UP001589691">
    <property type="component" value="Unassembled WGS sequence"/>
</dbReference>
<organism evidence="1 2">
    <name type="scientific">Lactiplantibacillus modestisalitolerans</name>
    <dbReference type="NCBI Taxonomy" id="1457219"/>
    <lineage>
        <taxon>Bacteria</taxon>
        <taxon>Bacillati</taxon>
        <taxon>Bacillota</taxon>
        <taxon>Bacilli</taxon>
        <taxon>Lactobacillales</taxon>
        <taxon>Lactobacillaceae</taxon>
        <taxon>Lactiplantibacillus</taxon>
    </lineage>
</organism>
<gene>
    <name evidence="1" type="ORF">ACFFLI_02235</name>
</gene>